<comment type="subcellular location">
    <subcellularLocation>
        <location evidence="1">Membrane</location>
        <topology evidence="1">Multi-pass membrane protein</topology>
    </subcellularLocation>
</comment>
<protein>
    <submittedName>
        <fullName evidence="7">MFS transporter</fullName>
    </submittedName>
</protein>
<dbReference type="SUPFAM" id="SSF103473">
    <property type="entry name" value="MFS general substrate transporter"/>
    <property type="match status" value="1"/>
</dbReference>
<feature type="transmembrane region" description="Helical" evidence="5">
    <location>
        <begin position="162"/>
        <end position="185"/>
    </location>
</feature>
<feature type="transmembrane region" description="Helical" evidence="5">
    <location>
        <begin position="7"/>
        <end position="25"/>
    </location>
</feature>
<evidence type="ECO:0000313" key="7">
    <source>
        <dbReference type="EMBL" id="QOY86235.1"/>
    </source>
</evidence>
<name>A0A7S7NMF5_PALFE</name>
<feature type="transmembrane region" description="Helical" evidence="5">
    <location>
        <begin position="389"/>
        <end position="409"/>
    </location>
</feature>
<dbReference type="InterPro" id="IPR000849">
    <property type="entry name" value="Sugar_P_transporter"/>
</dbReference>
<dbReference type="InterPro" id="IPR036259">
    <property type="entry name" value="MFS_trans_sf"/>
</dbReference>
<feature type="transmembrane region" description="Helical" evidence="5">
    <location>
        <begin position="48"/>
        <end position="65"/>
    </location>
</feature>
<dbReference type="Proteomes" id="UP000593892">
    <property type="component" value="Chromosome"/>
</dbReference>
<dbReference type="RefSeq" id="WP_194447904.1">
    <property type="nucleotide sequence ID" value="NZ_CP063849.1"/>
</dbReference>
<proteinExistence type="predicted"/>
<dbReference type="Pfam" id="PF07690">
    <property type="entry name" value="MFS_1"/>
    <property type="match status" value="1"/>
</dbReference>
<dbReference type="AlphaFoldDB" id="A0A7S7NMF5"/>
<dbReference type="InterPro" id="IPR050382">
    <property type="entry name" value="MFS_Na/Anion_cotransporter"/>
</dbReference>
<gene>
    <name evidence="7" type="ORF">IRI77_25960</name>
</gene>
<organism evidence="7 8">
    <name type="scientific">Paludibaculum fermentans</name>
    <dbReference type="NCBI Taxonomy" id="1473598"/>
    <lineage>
        <taxon>Bacteria</taxon>
        <taxon>Pseudomonadati</taxon>
        <taxon>Acidobacteriota</taxon>
        <taxon>Terriglobia</taxon>
        <taxon>Bryobacterales</taxon>
        <taxon>Bryobacteraceae</taxon>
        <taxon>Paludibaculum</taxon>
    </lineage>
</organism>
<feature type="transmembrane region" description="Helical" evidence="5">
    <location>
        <begin position="269"/>
        <end position="289"/>
    </location>
</feature>
<dbReference type="KEGG" id="pfer:IRI77_25960"/>
<keyword evidence="2 5" id="KW-0812">Transmembrane</keyword>
<accession>A0A7S7NMF5</accession>
<evidence type="ECO:0000256" key="3">
    <source>
        <dbReference type="ARBA" id="ARBA00022989"/>
    </source>
</evidence>
<dbReference type="CDD" id="cd17319">
    <property type="entry name" value="MFS_ExuT_GudP_like"/>
    <property type="match status" value="1"/>
</dbReference>
<sequence>MNPRPSSIRWLILAILFIVTTNNYLDRIMLTILSPVILDDLHFSELEFGYVNSAFQFAYAVGFLIMGKVIDSKGTRWGYSVAIVFWSVAAGLHSLARSFVDLSFWRGLLGLGESGNFPAAIKAVSEWFPKKDRALATGIFNSGTNIASVCGPPVFVWMNFHYGWRACFLITASTGFICLILWWWIYRQPRQHKWVNEAELAIIESDPDEKIETQITWSQALRIRETYGFGLAKFFSDPVWWFYLTWLALYFKRARGLSLQEIGWAVPVIYFTASFGSVAGGWVSGFLIGRGWESGKARKATMALFALCMPLAATAVAVESTILAIALISLATAAHQGYSANLYTTVSDVFPKSAVASVIGIGGFMGGIGGVIFTALLPGYLVTHYGYTPVFVMMGTFHLIAWTCTQVFMGKIQKITVPV</sequence>
<reference evidence="7 8" key="1">
    <citation type="submission" date="2020-10" db="EMBL/GenBank/DDBJ databases">
        <title>Complete genome sequence of Paludibaculum fermentans P105T, a facultatively anaerobic acidobacterium capable of dissimilatory Fe(III) reduction.</title>
        <authorList>
            <person name="Dedysh S.N."/>
            <person name="Beletsky A.V."/>
            <person name="Kulichevskaya I.S."/>
            <person name="Mardanov A.V."/>
            <person name="Ravin N.V."/>
        </authorList>
    </citation>
    <scope>NUCLEOTIDE SEQUENCE [LARGE SCALE GENOMIC DNA]</scope>
    <source>
        <strain evidence="7 8">P105</strain>
    </source>
</reference>
<feature type="transmembrane region" description="Helical" evidence="5">
    <location>
        <begin position="77"/>
        <end position="96"/>
    </location>
</feature>
<dbReference type="GO" id="GO:0016020">
    <property type="term" value="C:membrane"/>
    <property type="evidence" value="ECO:0007669"/>
    <property type="project" value="UniProtKB-SubCell"/>
</dbReference>
<evidence type="ECO:0000256" key="2">
    <source>
        <dbReference type="ARBA" id="ARBA00022692"/>
    </source>
</evidence>
<dbReference type="PANTHER" id="PTHR11662:SF285">
    <property type="entry name" value="HEXURONATE TRANSPORTER"/>
    <property type="match status" value="1"/>
</dbReference>
<dbReference type="Gene3D" id="1.20.1250.20">
    <property type="entry name" value="MFS general substrate transporter like domains"/>
    <property type="match status" value="2"/>
</dbReference>
<evidence type="ECO:0000256" key="1">
    <source>
        <dbReference type="ARBA" id="ARBA00004141"/>
    </source>
</evidence>
<dbReference type="EMBL" id="CP063849">
    <property type="protein sequence ID" value="QOY86235.1"/>
    <property type="molecule type" value="Genomic_DNA"/>
</dbReference>
<feature type="domain" description="Major facilitator superfamily (MFS) profile" evidence="6">
    <location>
        <begin position="12"/>
        <end position="413"/>
    </location>
</feature>
<feature type="transmembrane region" description="Helical" evidence="5">
    <location>
        <begin position="227"/>
        <end position="249"/>
    </location>
</feature>
<evidence type="ECO:0000259" key="6">
    <source>
        <dbReference type="PROSITE" id="PS50850"/>
    </source>
</evidence>
<feature type="transmembrane region" description="Helical" evidence="5">
    <location>
        <begin position="301"/>
        <end position="334"/>
    </location>
</feature>
<evidence type="ECO:0000256" key="4">
    <source>
        <dbReference type="ARBA" id="ARBA00023136"/>
    </source>
</evidence>
<feature type="transmembrane region" description="Helical" evidence="5">
    <location>
        <begin position="354"/>
        <end position="377"/>
    </location>
</feature>
<dbReference type="PANTHER" id="PTHR11662">
    <property type="entry name" value="SOLUTE CARRIER FAMILY 17"/>
    <property type="match status" value="1"/>
</dbReference>
<dbReference type="InterPro" id="IPR020846">
    <property type="entry name" value="MFS_dom"/>
</dbReference>
<dbReference type="GO" id="GO:0015134">
    <property type="term" value="F:hexuronate transmembrane transporter activity"/>
    <property type="evidence" value="ECO:0007669"/>
    <property type="project" value="TreeGrafter"/>
</dbReference>
<dbReference type="PROSITE" id="PS50850">
    <property type="entry name" value="MFS"/>
    <property type="match status" value="1"/>
</dbReference>
<evidence type="ECO:0000256" key="5">
    <source>
        <dbReference type="SAM" id="Phobius"/>
    </source>
</evidence>
<keyword evidence="3 5" id="KW-1133">Transmembrane helix</keyword>
<evidence type="ECO:0000313" key="8">
    <source>
        <dbReference type="Proteomes" id="UP000593892"/>
    </source>
</evidence>
<keyword evidence="4 5" id="KW-0472">Membrane</keyword>
<dbReference type="PIRSF" id="PIRSF002808">
    <property type="entry name" value="Hexose_phosphate_transp"/>
    <property type="match status" value="1"/>
</dbReference>
<keyword evidence="8" id="KW-1185">Reference proteome</keyword>
<dbReference type="InterPro" id="IPR011701">
    <property type="entry name" value="MFS"/>
</dbReference>